<dbReference type="SUPFAM" id="SSF53335">
    <property type="entry name" value="S-adenosyl-L-methionine-dependent methyltransferases"/>
    <property type="match status" value="1"/>
</dbReference>
<dbReference type="InterPro" id="IPR003682">
    <property type="entry name" value="rRNA_ssu_MeTfrase_G"/>
</dbReference>
<feature type="binding site" evidence="6">
    <location>
        <position position="101"/>
    </location>
    <ligand>
        <name>S-adenosyl-L-methionine</name>
        <dbReference type="ChEBI" id="CHEBI:59789"/>
    </ligand>
</feature>
<comment type="caution">
    <text evidence="6">Lacks conserved residue(s) required for the propagation of feature annotation.</text>
</comment>
<keyword evidence="4 6" id="KW-0808">Transferase</keyword>
<dbReference type="Gene3D" id="3.40.50.150">
    <property type="entry name" value="Vaccinia Virus protein VP39"/>
    <property type="match status" value="1"/>
</dbReference>
<comment type="subcellular location">
    <subcellularLocation>
        <location evidence="6">Cytoplasm</location>
    </subcellularLocation>
</comment>
<keyword evidence="5 6" id="KW-0949">S-adenosyl-L-methionine</keyword>
<reference evidence="7 8" key="1">
    <citation type="submission" date="2019-11" db="EMBL/GenBank/DDBJ databases">
        <title>Comparative genomics of hydrocarbon-degrading Desulfosarcina strains.</title>
        <authorList>
            <person name="Watanabe M."/>
            <person name="Kojima H."/>
            <person name="Fukui M."/>
        </authorList>
    </citation>
    <scope>NUCLEOTIDE SEQUENCE [LARGE SCALE GENOMIC DNA]</scope>
    <source>
        <strain evidence="7 8">28bB2T</strain>
    </source>
</reference>
<dbReference type="EMBL" id="AP021876">
    <property type="protein sequence ID" value="BBO81708.1"/>
    <property type="molecule type" value="Genomic_DNA"/>
</dbReference>
<dbReference type="Proteomes" id="UP000425960">
    <property type="component" value="Chromosome"/>
</dbReference>
<sequence>MDSETWTPGRILQTSMEIGSAAWRQTVIDGAAELGVSVSDGQARSMGRHAREMVQWNRVSNLTAITDPLAVAVKHYVDALAVTASLDSGQRVLDAGTGGGFPGLPLKIVRSDLLLTLVDSVRKKVSFLKYAIGALGLDGIRAVHGRLEELGRMPAYHKHFDRVVCRAFASLEDFARLCLPFLAPGGCLLAMKGPQAEHDHEIDAVSDDGLLLLADTRFRIQIHRYRLPVLGDQRRLVRLTPIG</sequence>
<organism evidence="7 8">
    <name type="scientific">Desulfosarcina ovata subsp. sediminis</name>
    <dbReference type="NCBI Taxonomy" id="885957"/>
    <lineage>
        <taxon>Bacteria</taxon>
        <taxon>Pseudomonadati</taxon>
        <taxon>Thermodesulfobacteriota</taxon>
        <taxon>Desulfobacteria</taxon>
        <taxon>Desulfobacterales</taxon>
        <taxon>Desulfosarcinaceae</taxon>
        <taxon>Desulfosarcina</taxon>
    </lineage>
</organism>
<dbReference type="GO" id="GO:0005829">
    <property type="term" value="C:cytosol"/>
    <property type="evidence" value="ECO:0007669"/>
    <property type="project" value="TreeGrafter"/>
</dbReference>
<dbReference type="AlphaFoldDB" id="A0A5K7ZHM4"/>
<feature type="binding site" evidence="6">
    <location>
        <position position="96"/>
    </location>
    <ligand>
        <name>S-adenosyl-L-methionine</name>
        <dbReference type="ChEBI" id="CHEBI:59789"/>
    </ligand>
</feature>
<dbReference type="CDD" id="cd02440">
    <property type="entry name" value="AdoMet_MTases"/>
    <property type="match status" value="1"/>
</dbReference>
<keyword evidence="3 6" id="KW-0489">Methyltransferase</keyword>
<name>A0A5K7ZHM4_9BACT</name>
<dbReference type="KEGG" id="dov:DSCO28_22740"/>
<comment type="function">
    <text evidence="6">Specifically methylates the N7 position of a guanine in 16S rRNA.</text>
</comment>
<evidence type="ECO:0000256" key="1">
    <source>
        <dbReference type="ARBA" id="ARBA00022490"/>
    </source>
</evidence>
<gene>
    <name evidence="6 7" type="primary">rsmG</name>
    <name evidence="7" type="ORF">DSCO28_22740</name>
</gene>
<dbReference type="NCBIfam" id="TIGR00138">
    <property type="entry name" value="rsmG_gidB"/>
    <property type="match status" value="1"/>
</dbReference>
<dbReference type="Pfam" id="PF02527">
    <property type="entry name" value="GidB"/>
    <property type="match status" value="1"/>
</dbReference>
<dbReference type="EC" id="2.1.1.-" evidence="6"/>
<dbReference type="GO" id="GO:0070043">
    <property type="term" value="F:rRNA (guanine-N7-)-methyltransferase activity"/>
    <property type="evidence" value="ECO:0007669"/>
    <property type="project" value="UniProtKB-UniRule"/>
</dbReference>
<dbReference type="PANTHER" id="PTHR31760">
    <property type="entry name" value="S-ADENOSYL-L-METHIONINE-DEPENDENT METHYLTRANSFERASES SUPERFAMILY PROTEIN"/>
    <property type="match status" value="1"/>
</dbReference>
<comment type="similarity">
    <text evidence="6">Belongs to the methyltransferase superfamily. RNA methyltransferase RsmG family.</text>
</comment>
<evidence type="ECO:0000256" key="5">
    <source>
        <dbReference type="ARBA" id="ARBA00022691"/>
    </source>
</evidence>
<keyword evidence="2 6" id="KW-0698">rRNA processing</keyword>
<feature type="binding site" evidence="6">
    <location>
        <position position="166"/>
    </location>
    <ligand>
        <name>S-adenosyl-L-methionine</name>
        <dbReference type="ChEBI" id="CHEBI:59789"/>
    </ligand>
</feature>
<evidence type="ECO:0000313" key="8">
    <source>
        <dbReference type="Proteomes" id="UP000425960"/>
    </source>
</evidence>
<protein>
    <recommendedName>
        <fullName evidence="6">Ribosomal RNA small subunit methyltransferase G</fullName>
        <ecNumber evidence="6">2.1.1.-</ecNumber>
    </recommendedName>
    <alternativeName>
        <fullName evidence="6">16S rRNA 7-methylguanosine methyltransferase</fullName>
        <shortName evidence="6">16S rRNA m7G methyltransferase</shortName>
    </alternativeName>
</protein>
<proteinExistence type="inferred from homology"/>
<dbReference type="HAMAP" id="MF_00074">
    <property type="entry name" value="16SrRNA_methyltr_G"/>
    <property type="match status" value="1"/>
</dbReference>
<evidence type="ECO:0000313" key="7">
    <source>
        <dbReference type="EMBL" id="BBO81708.1"/>
    </source>
</evidence>
<keyword evidence="1 6" id="KW-0963">Cytoplasm</keyword>
<evidence type="ECO:0000256" key="4">
    <source>
        <dbReference type="ARBA" id="ARBA00022679"/>
    </source>
</evidence>
<dbReference type="RefSeq" id="WP_155322335.1">
    <property type="nucleotide sequence ID" value="NZ_AP021876.1"/>
</dbReference>
<dbReference type="InterPro" id="IPR029063">
    <property type="entry name" value="SAM-dependent_MTases_sf"/>
</dbReference>
<dbReference type="PANTHER" id="PTHR31760:SF0">
    <property type="entry name" value="S-ADENOSYL-L-METHIONINE-DEPENDENT METHYLTRANSFERASES SUPERFAMILY PROTEIN"/>
    <property type="match status" value="1"/>
</dbReference>
<accession>A0A5K7ZHM4</accession>
<evidence type="ECO:0000256" key="3">
    <source>
        <dbReference type="ARBA" id="ARBA00022603"/>
    </source>
</evidence>
<evidence type="ECO:0000256" key="2">
    <source>
        <dbReference type="ARBA" id="ARBA00022552"/>
    </source>
</evidence>
<evidence type="ECO:0000256" key="6">
    <source>
        <dbReference type="HAMAP-Rule" id="MF_00074"/>
    </source>
</evidence>
<feature type="binding site" evidence="6">
    <location>
        <begin position="147"/>
        <end position="148"/>
    </location>
    <ligand>
        <name>S-adenosyl-L-methionine</name>
        <dbReference type="ChEBI" id="CHEBI:59789"/>
    </ligand>
</feature>